<dbReference type="PROSITE" id="PS50931">
    <property type="entry name" value="HTH_LYSR"/>
    <property type="match status" value="1"/>
</dbReference>
<accession>A0A073IQ89</accession>
<keyword evidence="4" id="KW-0804">Transcription</keyword>
<dbReference type="Gene3D" id="1.10.10.10">
    <property type="entry name" value="Winged helix-like DNA-binding domain superfamily/Winged helix DNA-binding domain"/>
    <property type="match status" value="1"/>
</dbReference>
<keyword evidence="3" id="KW-0238">DNA-binding</keyword>
<dbReference type="OrthoDB" id="119203at2"/>
<evidence type="ECO:0000256" key="2">
    <source>
        <dbReference type="ARBA" id="ARBA00023015"/>
    </source>
</evidence>
<dbReference type="PATRIC" id="fig|2754.20.peg.2232"/>
<dbReference type="PANTHER" id="PTHR30419:SF28">
    <property type="entry name" value="HTH-TYPE TRANSCRIPTIONAL REGULATOR BSDA"/>
    <property type="match status" value="1"/>
</dbReference>
<dbReference type="GO" id="GO:0003677">
    <property type="term" value="F:DNA binding"/>
    <property type="evidence" value="ECO:0007669"/>
    <property type="project" value="UniProtKB-KW"/>
</dbReference>
<evidence type="ECO:0000256" key="4">
    <source>
        <dbReference type="ARBA" id="ARBA00023163"/>
    </source>
</evidence>
<gene>
    <name evidence="6" type="ORF">EH55_07245</name>
</gene>
<dbReference type="InterPro" id="IPR000847">
    <property type="entry name" value="LysR_HTH_N"/>
</dbReference>
<dbReference type="Pfam" id="PF03466">
    <property type="entry name" value="LysR_substrate"/>
    <property type="match status" value="1"/>
</dbReference>
<organism evidence="6 7">
    <name type="scientific">Synergistes jonesii</name>
    <dbReference type="NCBI Taxonomy" id="2754"/>
    <lineage>
        <taxon>Bacteria</taxon>
        <taxon>Thermotogati</taxon>
        <taxon>Synergistota</taxon>
        <taxon>Synergistia</taxon>
        <taxon>Synergistales</taxon>
        <taxon>Synergistaceae</taxon>
        <taxon>Synergistes</taxon>
    </lineage>
</organism>
<dbReference type="EMBL" id="JMKI01000037">
    <property type="protein sequence ID" value="KEJ91760.1"/>
    <property type="molecule type" value="Genomic_DNA"/>
</dbReference>
<protein>
    <recommendedName>
        <fullName evidence="5">HTH lysR-type domain-containing protein</fullName>
    </recommendedName>
</protein>
<dbReference type="SUPFAM" id="SSF53850">
    <property type="entry name" value="Periplasmic binding protein-like II"/>
    <property type="match status" value="1"/>
</dbReference>
<dbReference type="InterPro" id="IPR036388">
    <property type="entry name" value="WH-like_DNA-bd_sf"/>
</dbReference>
<proteinExistence type="inferred from homology"/>
<dbReference type="CDD" id="cd05466">
    <property type="entry name" value="PBP2_LTTR_substrate"/>
    <property type="match status" value="1"/>
</dbReference>
<dbReference type="GeneID" id="90984040"/>
<dbReference type="Pfam" id="PF00126">
    <property type="entry name" value="HTH_1"/>
    <property type="match status" value="1"/>
</dbReference>
<dbReference type="InterPro" id="IPR050950">
    <property type="entry name" value="HTH-type_LysR_regulators"/>
</dbReference>
<evidence type="ECO:0000313" key="6">
    <source>
        <dbReference type="EMBL" id="KEJ91760.1"/>
    </source>
</evidence>
<dbReference type="Gene3D" id="3.40.190.290">
    <property type="match status" value="1"/>
</dbReference>
<dbReference type="InterPro" id="IPR005119">
    <property type="entry name" value="LysR_subst-bd"/>
</dbReference>
<feature type="domain" description="HTH lysR-type" evidence="5">
    <location>
        <begin position="1"/>
        <end position="58"/>
    </location>
</feature>
<name>A0A073IQ89_9BACT</name>
<dbReference type="PANTHER" id="PTHR30419">
    <property type="entry name" value="HTH-TYPE TRANSCRIPTIONAL REGULATOR YBHD"/>
    <property type="match status" value="1"/>
</dbReference>
<dbReference type="Proteomes" id="UP000027665">
    <property type="component" value="Unassembled WGS sequence"/>
</dbReference>
<evidence type="ECO:0000256" key="3">
    <source>
        <dbReference type="ARBA" id="ARBA00023125"/>
    </source>
</evidence>
<dbReference type="eggNOG" id="COG0583">
    <property type="taxonomic scope" value="Bacteria"/>
</dbReference>
<reference evidence="6 7" key="1">
    <citation type="submission" date="2014-04" db="EMBL/GenBank/DDBJ databases">
        <title>Draft Genome Sequence of Synergistes jonesii.</title>
        <authorList>
            <person name="Coil D.A."/>
            <person name="Eisen J.A."/>
            <person name="Holland-Moritz H.E."/>
        </authorList>
    </citation>
    <scope>NUCLEOTIDE SEQUENCE [LARGE SCALE GENOMIC DNA]</scope>
    <source>
        <strain evidence="6 7">78-1</strain>
    </source>
</reference>
<evidence type="ECO:0000259" key="5">
    <source>
        <dbReference type="PROSITE" id="PS50931"/>
    </source>
</evidence>
<comment type="similarity">
    <text evidence="1">Belongs to the LysR transcriptional regulatory family.</text>
</comment>
<dbReference type="InterPro" id="IPR036390">
    <property type="entry name" value="WH_DNA-bd_sf"/>
</dbReference>
<evidence type="ECO:0000256" key="1">
    <source>
        <dbReference type="ARBA" id="ARBA00009437"/>
    </source>
</evidence>
<sequence>MDIRKYEVIIKAAECRNLTKAGEFFGYTQSGVSHMIKVVEEELGFRVLNRSRSGVSLTPEGERIIPVLREIARWNENLVQIAADINGLVCGNLRVGVFSSVAIHWLPRILRDFQADYPHISIDIIEGGSEDMRDKLSNGEIDLALMSIQPNFGFEAQVLKVDSFFAVLPHEHPLAKKAHFPLEAFNGSEFILVKRGYDDDIYKILAEYSLTPNIKFTSNNEHAVVSMIESGLGVSILPELVVRSYHENVSVLPLSPEVSRKLGICVTSFDELSPACRRFCRYVRKTVAPDGAMTED</sequence>
<dbReference type="RefSeq" id="WP_037977088.1">
    <property type="nucleotide sequence ID" value="NZ_JMKI01000037.1"/>
</dbReference>
<keyword evidence="7" id="KW-1185">Reference proteome</keyword>
<dbReference type="GO" id="GO:0005829">
    <property type="term" value="C:cytosol"/>
    <property type="evidence" value="ECO:0007669"/>
    <property type="project" value="TreeGrafter"/>
</dbReference>
<keyword evidence="2" id="KW-0805">Transcription regulation</keyword>
<evidence type="ECO:0000313" key="7">
    <source>
        <dbReference type="Proteomes" id="UP000027665"/>
    </source>
</evidence>
<dbReference type="GO" id="GO:0003700">
    <property type="term" value="F:DNA-binding transcription factor activity"/>
    <property type="evidence" value="ECO:0007669"/>
    <property type="project" value="InterPro"/>
</dbReference>
<comment type="caution">
    <text evidence="6">The sequence shown here is derived from an EMBL/GenBank/DDBJ whole genome shotgun (WGS) entry which is preliminary data.</text>
</comment>
<dbReference type="SUPFAM" id="SSF46785">
    <property type="entry name" value="Winged helix' DNA-binding domain"/>
    <property type="match status" value="1"/>
</dbReference>
<dbReference type="STRING" id="2754.EH55_07245"/>
<dbReference type="AlphaFoldDB" id="A0A073IQ89"/>